<dbReference type="EMBL" id="CP022384">
    <property type="protein sequence ID" value="ATA80870.1"/>
    <property type="molecule type" value="Genomic_DNA"/>
</dbReference>
<sequence length="78" mass="9034">MFTLLISLENNTEIKIYLKCNKSQKFIAGQLGVSESTISRELKRGVYPPQNAQEHANIRKERFAVKLWAIVKNKISIW</sequence>
<dbReference type="Pfam" id="PF13936">
    <property type="entry name" value="HTH_38"/>
    <property type="match status" value="1"/>
</dbReference>
<protein>
    <recommendedName>
        <fullName evidence="1">Transposase IS30-like HTH domain-containing protein</fullName>
    </recommendedName>
</protein>
<feature type="domain" description="Transposase IS30-like HTH" evidence="1">
    <location>
        <begin position="7"/>
        <end position="45"/>
    </location>
</feature>
<dbReference type="KEGG" id="clk:CGC53_00125"/>
<evidence type="ECO:0000313" key="2">
    <source>
        <dbReference type="EMBL" id="ATA80870.1"/>
    </source>
</evidence>
<accession>A0A250F6V7</accession>
<dbReference type="InterPro" id="IPR025246">
    <property type="entry name" value="IS30-like_HTH"/>
</dbReference>
<evidence type="ECO:0000259" key="1">
    <source>
        <dbReference type="Pfam" id="PF13936"/>
    </source>
</evidence>
<dbReference type="AlphaFoldDB" id="A0A250F6V7"/>
<organism evidence="2 3">
    <name type="scientific">Capnocytophaga leadbetteri</name>
    <dbReference type="NCBI Taxonomy" id="327575"/>
    <lineage>
        <taxon>Bacteria</taxon>
        <taxon>Pseudomonadati</taxon>
        <taxon>Bacteroidota</taxon>
        <taxon>Flavobacteriia</taxon>
        <taxon>Flavobacteriales</taxon>
        <taxon>Flavobacteriaceae</taxon>
        <taxon>Capnocytophaga</taxon>
    </lineage>
</organism>
<reference evidence="3" key="1">
    <citation type="submission" date="2017-06" db="EMBL/GenBank/DDBJ databases">
        <title>Capnocytophaga spp. assemblies.</title>
        <authorList>
            <person name="Gulvik C.A."/>
        </authorList>
    </citation>
    <scope>NUCLEOTIDE SEQUENCE [LARGE SCALE GENOMIC DNA]</scope>
    <source>
        <strain evidence="3">H6253</strain>
    </source>
</reference>
<keyword evidence="3" id="KW-1185">Reference proteome</keyword>
<name>A0A250F6V7_9FLAO</name>
<evidence type="ECO:0000313" key="3">
    <source>
        <dbReference type="Proteomes" id="UP000217276"/>
    </source>
</evidence>
<proteinExistence type="predicted"/>
<gene>
    <name evidence="2" type="ORF">CGC53_00125</name>
</gene>
<dbReference type="Proteomes" id="UP000217276">
    <property type="component" value="Chromosome"/>
</dbReference>